<accession>A0A239MVZ2</accession>
<sequence>MRSNMVGAAAEFRRRRAQVPVGEARMAEAFLRDVRARAPERLPIFRSRLQGELLARLLLGPSREMSMLDLAVMLRTDLASVMREVERLARAGILTLRRGMAGRLVARDAGSPLYRPLAHLLMLTFGPAAVVAEEFGRLPSVRELYLFGAWAERYEEPGGEQAGDVEVLVIGDLAPDAAFDAAQESAARLGIPVHPVVRTLAQWADDTDPFLREIRTGPLYAVRNDSLAVHPDQTP</sequence>
<proteinExistence type="predicted"/>
<evidence type="ECO:0000313" key="1">
    <source>
        <dbReference type="EMBL" id="SNT46284.1"/>
    </source>
</evidence>
<protein>
    <recommendedName>
        <fullName evidence="3">ArsR family transcriptional regulator</fullName>
    </recommendedName>
</protein>
<reference evidence="1 2" key="1">
    <citation type="submission" date="2017-06" db="EMBL/GenBank/DDBJ databases">
        <authorList>
            <person name="Kim H.J."/>
            <person name="Triplett B.A."/>
        </authorList>
    </citation>
    <scope>NUCLEOTIDE SEQUENCE [LARGE SCALE GENOMIC DNA]</scope>
    <source>
        <strain evidence="1 2">DSM 44715</strain>
    </source>
</reference>
<name>A0A239MVZ2_9ACTN</name>
<dbReference type="AlphaFoldDB" id="A0A239MVZ2"/>
<organism evidence="1 2">
    <name type="scientific">Actinomadura meyerae</name>
    <dbReference type="NCBI Taxonomy" id="240840"/>
    <lineage>
        <taxon>Bacteria</taxon>
        <taxon>Bacillati</taxon>
        <taxon>Actinomycetota</taxon>
        <taxon>Actinomycetes</taxon>
        <taxon>Streptosporangiales</taxon>
        <taxon>Thermomonosporaceae</taxon>
        <taxon>Actinomadura</taxon>
    </lineage>
</organism>
<gene>
    <name evidence="1" type="ORF">SAMN05443665_103231</name>
</gene>
<dbReference type="RefSeq" id="WP_143228145.1">
    <property type="nucleotide sequence ID" value="NZ_FZOR01000032.1"/>
</dbReference>
<dbReference type="Proteomes" id="UP000198318">
    <property type="component" value="Unassembled WGS sequence"/>
</dbReference>
<dbReference type="EMBL" id="FZOR01000032">
    <property type="protein sequence ID" value="SNT46284.1"/>
    <property type="molecule type" value="Genomic_DNA"/>
</dbReference>
<keyword evidence="2" id="KW-1185">Reference proteome</keyword>
<evidence type="ECO:0008006" key="3">
    <source>
        <dbReference type="Google" id="ProtNLM"/>
    </source>
</evidence>
<evidence type="ECO:0000313" key="2">
    <source>
        <dbReference type="Proteomes" id="UP000198318"/>
    </source>
</evidence>
<dbReference type="OrthoDB" id="3526885at2"/>